<evidence type="ECO:0000313" key="11">
    <source>
        <dbReference type="Proteomes" id="UP000239002"/>
    </source>
</evidence>
<evidence type="ECO:0000256" key="4">
    <source>
        <dbReference type="ARBA" id="ARBA00022989"/>
    </source>
</evidence>
<proteinExistence type="inferred from homology"/>
<keyword evidence="11" id="KW-1185">Reference proteome</keyword>
<dbReference type="AlphaFoldDB" id="A0A2S6ISE2"/>
<evidence type="ECO:0000256" key="7">
    <source>
        <dbReference type="SAM" id="Phobius"/>
    </source>
</evidence>
<reference evidence="10 11" key="1">
    <citation type="submission" date="2018-02" db="EMBL/GenBank/DDBJ databases">
        <title>Genomic Encyclopedia of Archaeal and Bacterial Type Strains, Phase II (KMG-II): from individual species to whole genera.</title>
        <authorList>
            <person name="Goeker M."/>
        </authorList>
    </citation>
    <scope>NUCLEOTIDE SEQUENCE [LARGE SCALE GENOMIC DNA]</scope>
    <source>
        <strain evidence="10 11">DSM 16809</strain>
    </source>
</reference>
<dbReference type="OrthoDB" id="9770036at2"/>
<feature type="transmembrane region" description="Helical" evidence="7">
    <location>
        <begin position="26"/>
        <end position="47"/>
    </location>
</feature>
<dbReference type="EMBL" id="PTJE01000001">
    <property type="protein sequence ID" value="PPK97080.1"/>
    <property type="molecule type" value="Genomic_DNA"/>
</dbReference>
<evidence type="ECO:0000256" key="1">
    <source>
        <dbReference type="ARBA" id="ARBA00004651"/>
    </source>
</evidence>
<comment type="subcellular location">
    <subcellularLocation>
        <location evidence="1">Cell membrane</location>
        <topology evidence="1">Multi-pass membrane protein</topology>
    </subcellularLocation>
</comment>
<evidence type="ECO:0000256" key="5">
    <source>
        <dbReference type="ARBA" id="ARBA00023136"/>
    </source>
</evidence>
<feature type="transmembrane region" description="Helical" evidence="7">
    <location>
        <begin position="335"/>
        <end position="362"/>
    </location>
</feature>
<evidence type="ECO:0000259" key="9">
    <source>
        <dbReference type="Pfam" id="PF12704"/>
    </source>
</evidence>
<gene>
    <name evidence="10" type="ORF">LY01_00907</name>
</gene>
<dbReference type="GO" id="GO:0022857">
    <property type="term" value="F:transmembrane transporter activity"/>
    <property type="evidence" value="ECO:0007669"/>
    <property type="project" value="TreeGrafter"/>
</dbReference>
<protein>
    <submittedName>
        <fullName evidence="10">Putative ABC transport system permease protein</fullName>
    </submittedName>
</protein>
<dbReference type="InterPro" id="IPR003838">
    <property type="entry name" value="ABC3_permease_C"/>
</dbReference>
<evidence type="ECO:0000256" key="3">
    <source>
        <dbReference type="ARBA" id="ARBA00022692"/>
    </source>
</evidence>
<evidence type="ECO:0000256" key="6">
    <source>
        <dbReference type="ARBA" id="ARBA00038076"/>
    </source>
</evidence>
<dbReference type="Proteomes" id="UP000239002">
    <property type="component" value="Unassembled WGS sequence"/>
</dbReference>
<keyword evidence="4 7" id="KW-1133">Transmembrane helix</keyword>
<dbReference type="Pfam" id="PF12704">
    <property type="entry name" value="MacB_PCD"/>
    <property type="match status" value="1"/>
</dbReference>
<dbReference type="RefSeq" id="WP_104514594.1">
    <property type="nucleotide sequence ID" value="NZ_MQVW01000027.1"/>
</dbReference>
<feature type="domain" description="ABC3 transporter permease C-terminal" evidence="8">
    <location>
        <begin position="295"/>
        <end position="409"/>
    </location>
</feature>
<keyword evidence="5 7" id="KW-0472">Membrane</keyword>
<dbReference type="Pfam" id="PF02687">
    <property type="entry name" value="FtsX"/>
    <property type="match status" value="1"/>
</dbReference>
<feature type="transmembrane region" description="Helical" evidence="7">
    <location>
        <begin position="291"/>
        <end position="314"/>
    </location>
</feature>
<comment type="caution">
    <text evidence="10">The sequence shown here is derived from an EMBL/GenBank/DDBJ whole genome shotgun (WGS) entry which is preliminary data.</text>
</comment>
<feature type="domain" description="MacB-like periplasmic core" evidence="9">
    <location>
        <begin position="26"/>
        <end position="253"/>
    </location>
</feature>
<dbReference type="PANTHER" id="PTHR30572:SF4">
    <property type="entry name" value="ABC TRANSPORTER PERMEASE YTRF"/>
    <property type="match status" value="1"/>
</dbReference>
<evidence type="ECO:0000259" key="8">
    <source>
        <dbReference type="Pfam" id="PF02687"/>
    </source>
</evidence>
<keyword evidence="3 7" id="KW-0812">Transmembrane</keyword>
<dbReference type="InterPro" id="IPR025857">
    <property type="entry name" value="MacB_PCD"/>
</dbReference>
<evidence type="ECO:0000313" key="10">
    <source>
        <dbReference type="EMBL" id="PPK97080.1"/>
    </source>
</evidence>
<feature type="transmembrane region" description="Helical" evidence="7">
    <location>
        <begin position="382"/>
        <end position="404"/>
    </location>
</feature>
<evidence type="ECO:0000256" key="2">
    <source>
        <dbReference type="ARBA" id="ARBA00022475"/>
    </source>
</evidence>
<keyword evidence="2" id="KW-1003">Cell membrane</keyword>
<name>A0A2S6ISE2_9FLAO</name>
<comment type="similarity">
    <text evidence="6">Belongs to the ABC-4 integral membrane protein family.</text>
</comment>
<dbReference type="GO" id="GO:0005886">
    <property type="term" value="C:plasma membrane"/>
    <property type="evidence" value="ECO:0007669"/>
    <property type="project" value="UniProtKB-SubCell"/>
</dbReference>
<accession>A0A2S6ISE2</accession>
<dbReference type="PANTHER" id="PTHR30572">
    <property type="entry name" value="MEMBRANE COMPONENT OF TRANSPORTER-RELATED"/>
    <property type="match status" value="1"/>
</dbReference>
<dbReference type="InterPro" id="IPR050250">
    <property type="entry name" value="Macrolide_Exporter_MacB"/>
</dbReference>
<organism evidence="10 11">
    <name type="scientific">Nonlabens xylanidelens</name>
    <dbReference type="NCBI Taxonomy" id="191564"/>
    <lineage>
        <taxon>Bacteria</taxon>
        <taxon>Pseudomonadati</taxon>
        <taxon>Bacteroidota</taxon>
        <taxon>Flavobacteriia</taxon>
        <taxon>Flavobacteriales</taxon>
        <taxon>Flavobacteriaceae</taxon>
        <taxon>Nonlabens</taxon>
    </lineage>
</organism>
<sequence length="417" mass="45902">MLIYLRVLKESFFFAMNALRTNLLRTFLSLLGVTIGIFSIIGVLAAIDSLENEITDGLSSLDISTIYVLNRSFGPTELERYEYEKFPNVSYDEYQMLQRSMDDIDAITYTVFASPENIKYEDKTATGVNITPGTESFYDIENLKLKEGRFFNGAESNSGSPVAVIGSEVASSLFGDSDPIGKRVRLYGNKFTIIGVLEKEGQGIMGPSKDGSAFVPVNFVRKIYGDNNKNRTAALILKPKKGVDQDEFIATFEQQLRSYRGLKPDEITNFFINPLKGFADLIDTITGTLKFVGGIIAGFSVLVGGFGIANIMFVSVKERTNLIGIQKSLGAKRRFILSQFLFESIILALFGGLFGLLFVWLGTLLANSMADDFTFVLSAYNILWGTSISMIIGLVAGIIPAFIASRLDPVEAIRTGM</sequence>